<gene>
    <name evidence="2" type="ORF">Poly30_08350</name>
</gene>
<proteinExistence type="predicted"/>
<dbReference type="OrthoDB" id="9805360at2"/>
<dbReference type="PANTHER" id="PTHR42831:SF1">
    <property type="entry name" value="FE-S PROTEIN MATURATION AUXILIARY FACTOR YITW"/>
    <property type="match status" value="1"/>
</dbReference>
<dbReference type="EMBL" id="CP036434">
    <property type="protein sequence ID" value="QDV05338.1"/>
    <property type="molecule type" value="Genomic_DNA"/>
</dbReference>
<feature type="domain" description="MIP18 family-like" evidence="1">
    <location>
        <begin position="5"/>
        <end position="76"/>
    </location>
</feature>
<dbReference type="InterPro" id="IPR052339">
    <property type="entry name" value="Fe-S_Maturation_MIP18"/>
</dbReference>
<evidence type="ECO:0000313" key="3">
    <source>
        <dbReference type="Proteomes" id="UP000320390"/>
    </source>
</evidence>
<dbReference type="InterPro" id="IPR034904">
    <property type="entry name" value="FSCA_dom_sf"/>
</dbReference>
<dbReference type="InterPro" id="IPR002744">
    <property type="entry name" value="MIP18-like"/>
</dbReference>
<keyword evidence="3" id="KW-1185">Reference proteome</keyword>
<accession>A0A518EMM0</accession>
<protein>
    <recommendedName>
        <fullName evidence="1">MIP18 family-like domain-containing protein</fullName>
    </recommendedName>
</protein>
<sequence length="102" mass="11602">MTTSEDVYDQLRQVFDPEIPVNIVDLGLIYDVKVEEPKVKITMTLTSQSCPEARTIPDVMRRRCNTLDGIEDTDIDIVFEPAWSPQLISTEGRKALGMDEEE</sequence>
<dbReference type="Proteomes" id="UP000320390">
    <property type="component" value="Chromosome"/>
</dbReference>
<name>A0A518EMM0_9BACT</name>
<dbReference type="Pfam" id="PF01883">
    <property type="entry name" value="FeS_assembly_P"/>
    <property type="match status" value="1"/>
</dbReference>
<dbReference type="PANTHER" id="PTHR42831">
    <property type="entry name" value="FE-S PROTEIN MATURATION AUXILIARY FACTOR YITW"/>
    <property type="match status" value="1"/>
</dbReference>
<dbReference type="AlphaFoldDB" id="A0A518EMM0"/>
<reference evidence="2 3" key="1">
    <citation type="submission" date="2019-02" db="EMBL/GenBank/DDBJ databases">
        <title>Deep-cultivation of Planctomycetes and their phenomic and genomic characterization uncovers novel biology.</title>
        <authorList>
            <person name="Wiegand S."/>
            <person name="Jogler M."/>
            <person name="Boedeker C."/>
            <person name="Pinto D."/>
            <person name="Vollmers J."/>
            <person name="Rivas-Marin E."/>
            <person name="Kohn T."/>
            <person name="Peeters S.H."/>
            <person name="Heuer A."/>
            <person name="Rast P."/>
            <person name="Oberbeckmann S."/>
            <person name="Bunk B."/>
            <person name="Jeske O."/>
            <person name="Meyerdierks A."/>
            <person name="Storesund J.E."/>
            <person name="Kallscheuer N."/>
            <person name="Luecker S."/>
            <person name="Lage O.M."/>
            <person name="Pohl T."/>
            <person name="Merkel B.J."/>
            <person name="Hornburger P."/>
            <person name="Mueller R.-W."/>
            <person name="Bruemmer F."/>
            <person name="Labrenz M."/>
            <person name="Spormann A.M."/>
            <person name="Op den Camp H."/>
            <person name="Overmann J."/>
            <person name="Amann R."/>
            <person name="Jetten M.S.M."/>
            <person name="Mascher T."/>
            <person name="Medema M.H."/>
            <person name="Devos D.P."/>
            <person name="Kaster A.-K."/>
            <person name="Ovreas L."/>
            <person name="Rohde M."/>
            <person name="Galperin M.Y."/>
            <person name="Jogler C."/>
        </authorList>
    </citation>
    <scope>NUCLEOTIDE SEQUENCE [LARGE SCALE GENOMIC DNA]</scope>
    <source>
        <strain evidence="2 3">Poly30</strain>
    </source>
</reference>
<dbReference type="SUPFAM" id="SSF117916">
    <property type="entry name" value="Fe-S cluster assembly (FSCA) domain-like"/>
    <property type="match status" value="1"/>
</dbReference>
<evidence type="ECO:0000259" key="1">
    <source>
        <dbReference type="Pfam" id="PF01883"/>
    </source>
</evidence>
<organism evidence="2 3">
    <name type="scientific">Saltatorellus ferox</name>
    <dbReference type="NCBI Taxonomy" id="2528018"/>
    <lineage>
        <taxon>Bacteria</taxon>
        <taxon>Pseudomonadati</taxon>
        <taxon>Planctomycetota</taxon>
        <taxon>Planctomycetia</taxon>
        <taxon>Planctomycetia incertae sedis</taxon>
        <taxon>Saltatorellus</taxon>
    </lineage>
</organism>
<evidence type="ECO:0000313" key="2">
    <source>
        <dbReference type="EMBL" id="QDV05338.1"/>
    </source>
</evidence>
<dbReference type="Gene3D" id="3.30.300.130">
    <property type="entry name" value="Fe-S cluster assembly (FSCA)"/>
    <property type="match status" value="1"/>
</dbReference>
<dbReference type="RefSeq" id="WP_145194752.1">
    <property type="nucleotide sequence ID" value="NZ_CP036434.1"/>
</dbReference>